<dbReference type="KEGG" id="skn:SKUN_00676"/>
<dbReference type="InterPro" id="IPR036397">
    <property type="entry name" value="RNaseH_sf"/>
</dbReference>
<dbReference type="GO" id="GO:0003723">
    <property type="term" value="F:RNA binding"/>
    <property type="evidence" value="ECO:0007669"/>
    <property type="project" value="UniProtKB-UniRule"/>
</dbReference>
<evidence type="ECO:0000313" key="15">
    <source>
        <dbReference type="EMBL" id="ALA97569.1"/>
    </source>
</evidence>
<dbReference type="CDD" id="cd06590">
    <property type="entry name" value="RNase_HII_bacteria_HIII_like"/>
    <property type="match status" value="1"/>
</dbReference>
<comment type="cofactor">
    <cofactor evidence="2">
        <name>Mg(2+)</name>
        <dbReference type="ChEBI" id="CHEBI:18420"/>
    </cofactor>
</comment>
<name>A0A0K2JG52_SPIKU</name>
<evidence type="ECO:0000256" key="1">
    <source>
        <dbReference type="ARBA" id="ARBA00000077"/>
    </source>
</evidence>
<evidence type="ECO:0000259" key="14">
    <source>
        <dbReference type="PROSITE" id="PS51975"/>
    </source>
</evidence>
<dbReference type="OrthoDB" id="9777935at2"/>
<dbReference type="AlphaFoldDB" id="A0A0K2JG52"/>
<dbReference type="Pfam" id="PF11858">
    <property type="entry name" value="DUF3378"/>
    <property type="match status" value="1"/>
</dbReference>
<dbReference type="GO" id="GO:0032299">
    <property type="term" value="C:ribonuclease H2 complex"/>
    <property type="evidence" value="ECO:0007669"/>
    <property type="project" value="TreeGrafter"/>
</dbReference>
<keyword evidence="7 12" id="KW-0540">Nuclease</keyword>
<dbReference type="InterPro" id="IPR024568">
    <property type="entry name" value="RNase_HIII_N"/>
</dbReference>
<dbReference type="GO" id="GO:0043137">
    <property type="term" value="P:DNA replication, removal of RNA primer"/>
    <property type="evidence" value="ECO:0007669"/>
    <property type="project" value="TreeGrafter"/>
</dbReference>
<dbReference type="RefSeq" id="WP_053390813.1">
    <property type="nucleotide sequence ID" value="NZ_CP010899.1"/>
</dbReference>
<dbReference type="PROSITE" id="PS51975">
    <property type="entry name" value="RNASE_H_2"/>
    <property type="match status" value="1"/>
</dbReference>
<dbReference type="InterPro" id="IPR012337">
    <property type="entry name" value="RNaseH-like_sf"/>
</dbReference>
<dbReference type="InterPro" id="IPR004641">
    <property type="entry name" value="RNase_HIII"/>
</dbReference>
<reference evidence="15 16" key="1">
    <citation type="journal article" date="2015" name="Genome Announc.">
        <title>Complete Genome Sequence of Spiroplasma kunkelii Strain CR2-3x, Causal Agent of Corn Stunt Disease in Zea mays L.</title>
        <authorList>
            <person name="Davis R.E."/>
            <person name="Shao J."/>
            <person name="Dally E.L."/>
            <person name="Zhao Y."/>
            <person name="Gasparich G.E."/>
            <person name="Gaynor B.J."/>
            <person name="Athey J.C."/>
            <person name="Harrison N.A."/>
            <person name="Donofrio N."/>
        </authorList>
    </citation>
    <scope>NUCLEOTIDE SEQUENCE [LARGE SCALE GENOMIC DNA]</scope>
    <source>
        <strain evidence="15 16">CR2-3x</strain>
    </source>
</reference>
<dbReference type="InterPro" id="IPR001352">
    <property type="entry name" value="RNase_HII/HIII"/>
</dbReference>
<evidence type="ECO:0000256" key="6">
    <source>
        <dbReference type="ARBA" id="ARBA00022490"/>
    </source>
</evidence>
<dbReference type="STRING" id="273035.SKUN_00676"/>
<dbReference type="SUPFAM" id="SSF53098">
    <property type="entry name" value="Ribonuclease H-like"/>
    <property type="match status" value="1"/>
</dbReference>
<dbReference type="Pfam" id="PF01351">
    <property type="entry name" value="RNase_HII"/>
    <property type="match status" value="1"/>
</dbReference>
<evidence type="ECO:0000256" key="11">
    <source>
        <dbReference type="ARBA" id="ARBA00022842"/>
    </source>
</evidence>
<keyword evidence="11" id="KW-0460">Magnesium</keyword>
<evidence type="ECO:0000256" key="13">
    <source>
        <dbReference type="RuleBase" id="RU003515"/>
    </source>
</evidence>
<dbReference type="EMBL" id="CP010899">
    <property type="protein sequence ID" value="ALA97569.1"/>
    <property type="molecule type" value="Genomic_DNA"/>
</dbReference>
<evidence type="ECO:0000256" key="12">
    <source>
        <dbReference type="PROSITE-ProRule" id="PRU01319"/>
    </source>
</evidence>
<dbReference type="InterPro" id="IPR024567">
    <property type="entry name" value="RNase_HII/HIII_dom"/>
</dbReference>
<evidence type="ECO:0000256" key="2">
    <source>
        <dbReference type="ARBA" id="ARBA00001946"/>
    </source>
</evidence>
<protein>
    <recommendedName>
        <fullName evidence="13">Ribonuclease</fullName>
        <ecNumber evidence="13">3.1.26.4</ecNumber>
    </recommendedName>
</protein>
<evidence type="ECO:0000256" key="9">
    <source>
        <dbReference type="ARBA" id="ARBA00022759"/>
    </source>
</evidence>
<keyword evidence="8 12" id="KW-0479">Metal-binding</keyword>
<dbReference type="GO" id="GO:0006298">
    <property type="term" value="P:mismatch repair"/>
    <property type="evidence" value="ECO:0007669"/>
    <property type="project" value="TreeGrafter"/>
</dbReference>
<feature type="binding site" evidence="12">
    <location>
        <position position="95"/>
    </location>
    <ligand>
        <name>a divalent metal cation</name>
        <dbReference type="ChEBI" id="CHEBI:60240"/>
    </ligand>
</feature>
<comment type="function">
    <text evidence="3 13">Endonuclease that specifically degrades the RNA of RNA-DNA hybrids.</text>
</comment>
<keyword evidence="6" id="KW-0963">Cytoplasm</keyword>
<feature type="binding site" evidence="12">
    <location>
        <position position="94"/>
    </location>
    <ligand>
        <name>a divalent metal cation</name>
        <dbReference type="ChEBI" id="CHEBI:60240"/>
    </ligand>
</feature>
<evidence type="ECO:0000256" key="7">
    <source>
        <dbReference type="ARBA" id="ARBA00022722"/>
    </source>
</evidence>
<evidence type="ECO:0000256" key="3">
    <source>
        <dbReference type="ARBA" id="ARBA00004065"/>
    </source>
</evidence>
<comment type="catalytic activity">
    <reaction evidence="1 12 13">
        <text>Endonucleolytic cleavage to 5'-phosphomonoester.</text>
        <dbReference type="EC" id="3.1.26.4"/>
    </reaction>
</comment>
<dbReference type="InterPro" id="IPR012295">
    <property type="entry name" value="TBP_dom_sf"/>
</dbReference>
<comment type="subcellular location">
    <subcellularLocation>
        <location evidence="4">Cytoplasm</location>
    </subcellularLocation>
</comment>
<dbReference type="NCBIfam" id="TIGR00716">
    <property type="entry name" value="rnhC"/>
    <property type="match status" value="1"/>
</dbReference>
<feature type="binding site" evidence="12">
    <location>
        <position position="198"/>
    </location>
    <ligand>
        <name>a divalent metal cation</name>
        <dbReference type="ChEBI" id="CHEBI:60240"/>
    </ligand>
</feature>
<evidence type="ECO:0000256" key="10">
    <source>
        <dbReference type="ARBA" id="ARBA00022801"/>
    </source>
</evidence>
<dbReference type="EC" id="3.1.26.4" evidence="13"/>
<accession>A0A0K2JG52</accession>
<evidence type="ECO:0000313" key="16">
    <source>
        <dbReference type="Proteomes" id="UP000062963"/>
    </source>
</evidence>
<keyword evidence="10 12" id="KW-0378">Hydrolase</keyword>
<dbReference type="GO" id="GO:0005737">
    <property type="term" value="C:cytoplasm"/>
    <property type="evidence" value="ECO:0007669"/>
    <property type="project" value="UniProtKB-SubCell"/>
</dbReference>
<sequence length="299" mass="34026">MNNISFKKVDSTIIKAIITTYQNYAIHNTDSNKTNVFNKNGIIITIYKTNSVLFQGYQAEKEAKRFFPTLMSTLPNKNVSISMTYFQKDVIGNDEVGVGDIFGPLVVTASYLPLATFNELAKLPIKDSKKMTKQHILSLAPIIKKMVKSVTIIINNELYNKWYAKYQNAHIIKTLAHNQALVQLLAKHKLNNKTIFIDQFVNQTKYFEYLQKSKTSTIIKDNLVFITKGEEKSLAIACSAILSRAAFLIKINELATKYHLSFPLGASEDVKALARKYKKLLPAITYTQFLKEHFNLIKK</sequence>
<feature type="domain" description="RNase H type-2" evidence="14">
    <location>
        <begin position="88"/>
        <end position="299"/>
    </location>
</feature>
<proteinExistence type="inferred from homology"/>
<keyword evidence="16" id="KW-1185">Reference proteome</keyword>
<dbReference type="PATRIC" id="fig|273035.7.peg.819"/>
<dbReference type="Proteomes" id="UP000062963">
    <property type="component" value="Chromosome"/>
</dbReference>
<dbReference type="GO" id="GO:0004523">
    <property type="term" value="F:RNA-DNA hybrid ribonuclease activity"/>
    <property type="evidence" value="ECO:0007669"/>
    <property type="project" value="UniProtKB-UniRule"/>
</dbReference>
<organism evidence="15 16">
    <name type="scientific">Spiroplasma kunkelii CR2-3x</name>
    <dbReference type="NCBI Taxonomy" id="273035"/>
    <lineage>
        <taxon>Bacteria</taxon>
        <taxon>Bacillati</taxon>
        <taxon>Mycoplasmatota</taxon>
        <taxon>Mollicutes</taxon>
        <taxon>Entomoplasmatales</taxon>
        <taxon>Spiroplasmataceae</taxon>
        <taxon>Spiroplasma</taxon>
    </lineage>
</organism>
<dbReference type="PANTHER" id="PTHR10954">
    <property type="entry name" value="RIBONUCLEASE H2 SUBUNIT A"/>
    <property type="match status" value="1"/>
</dbReference>
<dbReference type="Gene3D" id="3.30.420.10">
    <property type="entry name" value="Ribonuclease H-like superfamily/Ribonuclease H"/>
    <property type="match status" value="1"/>
</dbReference>
<comment type="cofactor">
    <cofactor evidence="12">
        <name>Mn(2+)</name>
        <dbReference type="ChEBI" id="CHEBI:29035"/>
    </cofactor>
    <cofactor evidence="12">
        <name>Mg(2+)</name>
        <dbReference type="ChEBI" id="CHEBI:18420"/>
    </cofactor>
    <text evidence="12">Manganese or magnesium. Binds 1 divalent metal ion per monomer in the absence of substrate. May bind a second metal ion after substrate binding.</text>
</comment>
<comment type="similarity">
    <text evidence="5">Belongs to the RNase HII family. RnhC subfamily.</text>
</comment>
<evidence type="ECO:0000256" key="5">
    <source>
        <dbReference type="ARBA" id="ARBA00008378"/>
    </source>
</evidence>
<evidence type="ECO:0000256" key="8">
    <source>
        <dbReference type="ARBA" id="ARBA00022723"/>
    </source>
</evidence>
<gene>
    <name evidence="15" type="primary">rnhC</name>
    <name evidence="15" type="ORF">SKUN_00676</name>
</gene>
<dbReference type="Gene3D" id="3.30.310.10">
    <property type="entry name" value="TATA-Binding Protein"/>
    <property type="match status" value="1"/>
</dbReference>
<dbReference type="GO" id="GO:0046872">
    <property type="term" value="F:metal ion binding"/>
    <property type="evidence" value="ECO:0007669"/>
    <property type="project" value="UniProtKB-KW"/>
</dbReference>
<evidence type="ECO:0000256" key="4">
    <source>
        <dbReference type="ARBA" id="ARBA00004496"/>
    </source>
</evidence>
<dbReference type="PIRSF" id="PIRSF037748">
    <property type="entry name" value="RnhC"/>
    <property type="match status" value="1"/>
</dbReference>
<dbReference type="PANTHER" id="PTHR10954:SF23">
    <property type="entry name" value="RIBONUCLEASE"/>
    <property type="match status" value="1"/>
</dbReference>
<keyword evidence="9 12" id="KW-0255">Endonuclease</keyword>